<dbReference type="SUPFAM" id="SSF53850">
    <property type="entry name" value="Periplasmic binding protein-like II"/>
    <property type="match status" value="1"/>
</dbReference>
<reference evidence="7" key="1">
    <citation type="submission" date="2023-07" db="EMBL/GenBank/DDBJ databases">
        <title>The carbon used by Thiothrix.</title>
        <authorList>
            <person name="Chen L."/>
        </authorList>
    </citation>
    <scope>NUCLEOTIDE SEQUENCE [LARGE SCALE GENOMIC DNA]</scope>
</reference>
<keyword evidence="4" id="KW-0804">Transcription</keyword>
<organism evidence="6 7">
    <name type="scientific">Candidatus Thiothrix phosphatis</name>
    <dbReference type="NCBI Taxonomy" id="3112415"/>
    <lineage>
        <taxon>Bacteria</taxon>
        <taxon>Pseudomonadati</taxon>
        <taxon>Pseudomonadota</taxon>
        <taxon>Gammaproteobacteria</taxon>
        <taxon>Thiotrichales</taxon>
        <taxon>Thiotrichaceae</taxon>
        <taxon>Thiothrix</taxon>
    </lineage>
</organism>
<dbReference type="Pfam" id="PF03466">
    <property type="entry name" value="LysR_substrate"/>
    <property type="match status" value="1"/>
</dbReference>
<protein>
    <submittedName>
        <fullName evidence="6">LysR family transcriptional regulator</fullName>
    </submittedName>
</protein>
<evidence type="ECO:0000259" key="5">
    <source>
        <dbReference type="PROSITE" id="PS50931"/>
    </source>
</evidence>
<dbReference type="Pfam" id="PF00126">
    <property type="entry name" value="HTH_1"/>
    <property type="match status" value="1"/>
</dbReference>
<evidence type="ECO:0000313" key="7">
    <source>
        <dbReference type="Proteomes" id="UP001308005"/>
    </source>
</evidence>
<dbReference type="PANTHER" id="PTHR30537">
    <property type="entry name" value="HTH-TYPE TRANSCRIPTIONAL REGULATOR"/>
    <property type="match status" value="1"/>
</dbReference>
<evidence type="ECO:0000256" key="4">
    <source>
        <dbReference type="ARBA" id="ARBA00023163"/>
    </source>
</evidence>
<dbReference type="Gene3D" id="3.40.190.290">
    <property type="match status" value="1"/>
</dbReference>
<dbReference type="Gene3D" id="1.10.10.10">
    <property type="entry name" value="Winged helix-like DNA-binding domain superfamily/Winged helix DNA-binding domain"/>
    <property type="match status" value="1"/>
</dbReference>
<comment type="caution">
    <text evidence="6">The sequence shown here is derived from an EMBL/GenBank/DDBJ whole genome shotgun (WGS) entry which is preliminary data.</text>
</comment>
<gene>
    <name evidence="6" type="ORF">VSS37_13585</name>
</gene>
<proteinExistence type="inferred from homology"/>
<dbReference type="EMBL" id="JAYMYJ010000120">
    <property type="protein sequence ID" value="MEB4592020.1"/>
    <property type="molecule type" value="Genomic_DNA"/>
</dbReference>
<dbReference type="InterPro" id="IPR000847">
    <property type="entry name" value="LysR_HTH_N"/>
</dbReference>
<dbReference type="InterPro" id="IPR005119">
    <property type="entry name" value="LysR_subst-bd"/>
</dbReference>
<evidence type="ECO:0000256" key="3">
    <source>
        <dbReference type="ARBA" id="ARBA00023125"/>
    </source>
</evidence>
<keyword evidence="3" id="KW-0238">DNA-binding</keyword>
<dbReference type="InterPro" id="IPR058163">
    <property type="entry name" value="LysR-type_TF_proteobact-type"/>
</dbReference>
<dbReference type="RefSeq" id="WP_324696065.1">
    <property type="nucleotide sequence ID" value="NZ_JAYMYJ010000120.1"/>
</dbReference>
<dbReference type="PANTHER" id="PTHR30537:SF5">
    <property type="entry name" value="HTH-TYPE TRANSCRIPTIONAL ACTIVATOR TTDR-RELATED"/>
    <property type="match status" value="1"/>
</dbReference>
<dbReference type="SUPFAM" id="SSF46785">
    <property type="entry name" value="Winged helix' DNA-binding domain"/>
    <property type="match status" value="1"/>
</dbReference>
<evidence type="ECO:0000256" key="1">
    <source>
        <dbReference type="ARBA" id="ARBA00009437"/>
    </source>
</evidence>
<feature type="domain" description="HTH lysR-type" evidence="5">
    <location>
        <begin position="7"/>
        <end position="64"/>
    </location>
</feature>
<dbReference type="PRINTS" id="PR00039">
    <property type="entry name" value="HTHLYSR"/>
</dbReference>
<name>A0ABU6CYW0_9GAMM</name>
<comment type="similarity">
    <text evidence="1">Belongs to the LysR transcriptional regulatory family.</text>
</comment>
<evidence type="ECO:0000313" key="6">
    <source>
        <dbReference type="EMBL" id="MEB4592020.1"/>
    </source>
</evidence>
<accession>A0ABU6CYW0</accession>
<dbReference type="PROSITE" id="PS50931">
    <property type="entry name" value="HTH_LYSR"/>
    <property type="match status" value="1"/>
</dbReference>
<sequence>MDTVNNQLLAAMQVFVSVVDSGSFSESARRLGISQPSVSRQVNALEERLGVRLLQRSTRRLSLTEAGQIYYEKARRIQQDLLEAQQSVSGFRETPSGLLKISTSYAWVEMITPLLSEFLQQYPQIRLDIECNDQVQNIIEDQLDLVIRVGALEDSSFVAVPISPIRLVACATGTYLQRHGAPRTAADLSNHVFVVHRDFSRMLVMQDGEPPQQIKAAGLVSSNALSVMLEALRQHLGLAVLPDLLVNHLLETGELVNLMPEAEFQIINFPVSHVYALYSNRRHLPAKVRAFLDFFRPRLRGPVT</sequence>
<keyword evidence="7" id="KW-1185">Reference proteome</keyword>
<keyword evidence="2" id="KW-0805">Transcription regulation</keyword>
<dbReference type="CDD" id="cd08422">
    <property type="entry name" value="PBP2_CrgA_like"/>
    <property type="match status" value="1"/>
</dbReference>
<evidence type="ECO:0000256" key="2">
    <source>
        <dbReference type="ARBA" id="ARBA00023015"/>
    </source>
</evidence>
<dbReference type="Proteomes" id="UP001308005">
    <property type="component" value="Unassembled WGS sequence"/>
</dbReference>
<dbReference type="InterPro" id="IPR036390">
    <property type="entry name" value="WH_DNA-bd_sf"/>
</dbReference>
<dbReference type="InterPro" id="IPR036388">
    <property type="entry name" value="WH-like_DNA-bd_sf"/>
</dbReference>